<dbReference type="PANTHER" id="PTHR24207">
    <property type="entry name" value="ZYX102 PROTEIN"/>
    <property type="match status" value="1"/>
</dbReference>
<feature type="compositionally biased region" description="Pro residues" evidence="6">
    <location>
        <begin position="635"/>
        <end position="666"/>
    </location>
</feature>
<feature type="compositionally biased region" description="Polar residues" evidence="6">
    <location>
        <begin position="104"/>
        <end position="115"/>
    </location>
</feature>
<feature type="compositionally biased region" description="Basic and acidic residues" evidence="6">
    <location>
        <begin position="198"/>
        <end position="222"/>
    </location>
</feature>
<evidence type="ECO:0000256" key="2">
    <source>
        <dbReference type="ARBA" id="ARBA00022737"/>
    </source>
</evidence>
<feature type="compositionally biased region" description="Pro residues" evidence="6">
    <location>
        <begin position="676"/>
        <end position="688"/>
    </location>
</feature>
<feature type="domain" description="LIM zinc-binding" evidence="7">
    <location>
        <begin position="576"/>
        <end position="635"/>
    </location>
</feature>
<dbReference type="AlphaFoldDB" id="A0A179H0B4"/>
<feature type="compositionally biased region" description="Polar residues" evidence="6">
    <location>
        <begin position="278"/>
        <end position="290"/>
    </location>
</feature>
<dbReference type="CDD" id="cd09397">
    <property type="entry name" value="LIM1_UF1"/>
    <property type="match status" value="1"/>
</dbReference>
<dbReference type="EMBL" id="LSBI01000008">
    <property type="protein sequence ID" value="OAQ82960.1"/>
    <property type="molecule type" value="Genomic_DNA"/>
</dbReference>
<accession>A0A179H0B4</accession>
<evidence type="ECO:0000256" key="1">
    <source>
        <dbReference type="ARBA" id="ARBA00022723"/>
    </source>
</evidence>
<evidence type="ECO:0000259" key="7">
    <source>
        <dbReference type="PROSITE" id="PS50023"/>
    </source>
</evidence>
<evidence type="ECO:0000313" key="8">
    <source>
        <dbReference type="EMBL" id="OAQ82960.1"/>
    </source>
</evidence>
<reference evidence="8 9" key="1">
    <citation type="submission" date="2016-02" db="EMBL/GenBank/DDBJ databases">
        <title>Biosynthesis of antibiotic leucinostatins and their inhibition on Phytophthora in bio-control Purpureocillium lilacinum.</title>
        <authorList>
            <person name="Wang G."/>
            <person name="Liu Z."/>
            <person name="Lin R."/>
            <person name="Li E."/>
            <person name="Mao Z."/>
            <person name="Ling J."/>
            <person name="Yin W."/>
            <person name="Xie B."/>
        </authorList>
    </citation>
    <scope>NUCLEOTIDE SEQUENCE [LARGE SCALE GENOMIC DNA]</scope>
    <source>
        <strain evidence="8">PLFJ-1</strain>
    </source>
</reference>
<keyword evidence="1 5" id="KW-0479">Metal-binding</keyword>
<evidence type="ECO:0000256" key="5">
    <source>
        <dbReference type="PROSITE-ProRule" id="PRU00125"/>
    </source>
</evidence>
<dbReference type="PANTHER" id="PTHR24207:SF2">
    <property type="entry name" value="ZYX102 PROTEIN"/>
    <property type="match status" value="1"/>
</dbReference>
<dbReference type="GO" id="GO:0046872">
    <property type="term" value="F:metal ion binding"/>
    <property type="evidence" value="ECO:0007669"/>
    <property type="project" value="UniProtKB-KW"/>
</dbReference>
<feature type="region of interest" description="Disordered" evidence="6">
    <location>
        <begin position="631"/>
        <end position="729"/>
    </location>
</feature>
<feature type="domain" description="LIM zinc-binding" evidence="7">
    <location>
        <begin position="513"/>
        <end position="575"/>
    </location>
</feature>
<feature type="compositionally biased region" description="Polar residues" evidence="6">
    <location>
        <begin position="223"/>
        <end position="232"/>
    </location>
</feature>
<name>A0A179H0B4_PURLI</name>
<dbReference type="SUPFAM" id="SSF57716">
    <property type="entry name" value="Glucocorticoid receptor-like (DNA-binding domain)"/>
    <property type="match status" value="1"/>
</dbReference>
<feature type="region of interest" description="Disordered" evidence="6">
    <location>
        <begin position="104"/>
        <end position="508"/>
    </location>
</feature>
<keyword evidence="2" id="KW-0677">Repeat</keyword>
<evidence type="ECO:0000313" key="9">
    <source>
        <dbReference type="Proteomes" id="UP000078340"/>
    </source>
</evidence>
<dbReference type="OMA" id="YAPKCSV"/>
<evidence type="ECO:0000256" key="3">
    <source>
        <dbReference type="ARBA" id="ARBA00022833"/>
    </source>
</evidence>
<dbReference type="GO" id="GO:0030695">
    <property type="term" value="F:GTPase regulator activity"/>
    <property type="evidence" value="ECO:0007669"/>
    <property type="project" value="UniProtKB-ARBA"/>
</dbReference>
<dbReference type="SMART" id="SM00132">
    <property type="entry name" value="LIM"/>
    <property type="match status" value="2"/>
</dbReference>
<feature type="region of interest" description="Disordered" evidence="6">
    <location>
        <begin position="31"/>
        <end position="81"/>
    </location>
</feature>
<feature type="compositionally biased region" description="Basic residues" evidence="6">
    <location>
        <begin position="718"/>
        <end position="729"/>
    </location>
</feature>
<evidence type="ECO:0000256" key="4">
    <source>
        <dbReference type="ARBA" id="ARBA00023038"/>
    </source>
</evidence>
<proteinExistence type="predicted"/>
<dbReference type="CDD" id="cd08368">
    <property type="entry name" value="LIM"/>
    <property type="match status" value="1"/>
</dbReference>
<dbReference type="PROSITE" id="PS50023">
    <property type="entry name" value="LIM_DOMAIN_2"/>
    <property type="match status" value="2"/>
</dbReference>
<feature type="compositionally biased region" description="Polar residues" evidence="6">
    <location>
        <begin position="299"/>
        <end position="314"/>
    </location>
</feature>
<dbReference type="FunFam" id="2.10.110.10:FF:000105">
    <property type="entry name" value="Similar to LIM domain-containing protein"/>
    <property type="match status" value="1"/>
</dbReference>
<feature type="compositionally biased region" description="Polar residues" evidence="6">
    <location>
        <begin position="350"/>
        <end position="376"/>
    </location>
</feature>
<sequence length="729" mass="77454">MALPRESAFLPTIKCSSCGRDVEISMMGDHLCGGPTAERELSPPPEADEGFDSQFSQPTSGKYGWTPPPVDTEAASECSNPTTCASATNTVDPDRAFMHRGQLTPVSQPSGSRSASPIIDSGLPATGRAGDLSSRSPGAIRRPGGYGGFGDHGKDEPDSALSSSFGRPAGPGFMQRMNTIAPGPFDTSRSPSTAAFPTRKDSLEKYDGPSLEELARPYDDRPSTSPSNTSGAGNLAAPPRAPRKNGYGGFGRPGTADEVQPPNSGFISRSETYPKPSPSLQSPARTSSAPGTRPDRLRQSSGVGHQSKLSMSPDTSRKPPPRTSLLANHRPKNSVSVDVAAEFGIGNPYHTPSGSASSGYTTFSHPSQASSQTSPGRSPIDRRDADAAMAKSDRSMTGLETPMENLSTRGRNDLPTPLRTPSPLVTPTYAKSPGERIDPAIQPGKLELEGRSYDRSAPSPRYGDTYYREPEDMRSDHRNDLSARAPQTSPAGYNNSPPVRNGSRDPLTLPSRGDCKACGLAIRGKSISSADGRLTGKYHKACFVCTTCSEPFSSAEFYVLDDRPYCEQHYHKLNGSLCGSCGRGIEGQYLEDESSIKYHPGCFRCLDCGRSLSDGYFEVDGRAYCERDAWRRTQPPSPPAHPPAPQNAYPPPAPGQYPGRPGPRPPRGMGNGLPNRPGPGPGPRPGPGGPHGMPRAPYGPAPGGRRGPPGPGLGPRPRMNKRMTRMGQM</sequence>
<feature type="compositionally biased region" description="Basic and acidic residues" evidence="6">
    <location>
        <begin position="379"/>
        <end position="394"/>
    </location>
</feature>
<feature type="compositionally biased region" description="Basic and acidic residues" evidence="6">
    <location>
        <begin position="466"/>
        <end position="481"/>
    </location>
</feature>
<comment type="caution">
    <text evidence="8">The sequence shown here is derived from an EMBL/GenBank/DDBJ whole genome shotgun (WGS) entry which is preliminary data.</text>
</comment>
<dbReference type="PROSITE" id="PS00478">
    <property type="entry name" value="LIM_DOMAIN_1"/>
    <property type="match status" value="1"/>
</dbReference>
<dbReference type="Pfam" id="PF00412">
    <property type="entry name" value="LIM"/>
    <property type="match status" value="2"/>
</dbReference>
<dbReference type="Proteomes" id="UP000078340">
    <property type="component" value="Unassembled WGS sequence"/>
</dbReference>
<feature type="compositionally biased region" description="Polar residues" evidence="6">
    <location>
        <begin position="485"/>
        <end position="498"/>
    </location>
</feature>
<feature type="compositionally biased region" description="Polar residues" evidence="6">
    <location>
        <begin position="261"/>
        <end position="271"/>
    </location>
</feature>
<dbReference type="STRING" id="33203.A0A179H0B4"/>
<organism evidence="8 9">
    <name type="scientific">Purpureocillium lilacinum</name>
    <name type="common">Paecilomyces lilacinus</name>
    <dbReference type="NCBI Taxonomy" id="33203"/>
    <lineage>
        <taxon>Eukaryota</taxon>
        <taxon>Fungi</taxon>
        <taxon>Dikarya</taxon>
        <taxon>Ascomycota</taxon>
        <taxon>Pezizomycotina</taxon>
        <taxon>Sordariomycetes</taxon>
        <taxon>Hypocreomycetidae</taxon>
        <taxon>Hypocreales</taxon>
        <taxon>Ophiocordycipitaceae</taxon>
        <taxon>Purpureocillium</taxon>
    </lineage>
</organism>
<gene>
    <name evidence="8" type="ORF">VFPFJ_08763</name>
</gene>
<evidence type="ECO:0000256" key="6">
    <source>
        <dbReference type="SAM" id="MobiDB-lite"/>
    </source>
</evidence>
<keyword evidence="4 5" id="KW-0440">LIM domain</keyword>
<dbReference type="Gene3D" id="2.10.110.10">
    <property type="entry name" value="Cysteine Rich Protein"/>
    <property type="match status" value="2"/>
</dbReference>
<dbReference type="InterPro" id="IPR001781">
    <property type="entry name" value="Znf_LIM"/>
</dbReference>
<protein>
    <submittedName>
        <fullName evidence="8">LIM domain-containing protein</fullName>
    </submittedName>
</protein>
<keyword evidence="3 5" id="KW-0862">Zinc</keyword>